<protein>
    <submittedName>
        <fullName evidence="2">Uncharacterized protein</fullName>
    </submittedName>
</protein>
<organism evidence="2 3">
    <name type="scientific">Prescottella agglutinans</name>
    <dbReference type="NCBI Taxonomy" id="1644129"/>
    <lineage>
        <taxon>Bacteria</taxon>
        <taxon>Bacillati</taxon>
        <taxon>Actinomycetota</taxon>
        <taxon>Actinomycetes</taxon>
        <taxon>Mycobacteriales</taxon>
        <taxon>Nocardiaceae</taxon>
        <taxon>Prescottella</taxon>
    </lineage>
</organism>
<accession>A0ABT6MI83</accession>
<evidence type="ECO:0000313" key="3">
    <source>
        <dbReference type="Proteomes" id="UP001160334"/>
    </source>
</evidence>
<comment type="caution">
    <text evidence="2">The sequence shown here is derived from an EMBL/GenBank/DDBJ whole genome shotgun (WGS) entry which is preliminary data.</text>
</comment>
<gene>
    <name evidence="2" type="ORF">M2280_005288</name>
</gene>
<evidence type="ECO:0000313" key="2">
    <source>
        <dbReference type="EMBL" id="MDH6284037.1"/>
    </source>
</evidence>
<reference evidence="2 3" key="1">
    <citation type="submission" date="2023-04" db="EMBL/GenBank/DDBJ databases">
        <title>Forest soil microbial communities from Buena Vista Peninsula, Colon Province, Panama.</title>
        <authorList>
            <person name="Bouskill N."/>
        </authorList>
    </citation>
    <scope>NUCLEOTIDE SEQUENCE [LARGE SCALE GENOMIC DNA]</scope>
    <source>
        <strain evidence="2 3">CFH S0262</strain>
    </source>
</reference>
<dbReference type="EMBL" id="JARXVC010000017">
    <property type="protein sequence ID" value="MDH6284037.1"/>
    <property type="molecule type" value="Genomic_DNA"/>
</dbReference>
<feature type="region of interest" description="Disordered" evidence="1">
    <location>
        <begin position="1"/>
        <end position="30"/>
    </location>
</feature>
<dbReference type="RefSeq" id="WP_280763284.1">
    <property type="nucleotide sequence ID" value="NZ_JARXVC010000017.1"/>
</dbReference>
<sequence length="96" mass="10834">MSVSQTSHAVNKRGTEIQVGQKWMDNSPTRDPIRHFTITGLEEEYGHVSAVCQITHGVDRVTGERVPIDRVVRIDIDRLHPVRTGYRQVDLEGTPS</sequence>
<name>A0ABT6MI83_9NOCA</name>
<keyword evidence="3" id="KW-1185">Reference proteome</keyword>
<dbReference type="Proteomes" id="UP001160334">
    <property type="component" value="Unassembled WGS sequence"/>
</dbReference>
<proteinExistence type="predicted"/>
<evidence type="ECO:0000256" key="1">
    <source>
        <dbReference type="SAM" id="MobiDB-lite"/>
    </source>
</evidence>